<gene>
    <name evidence="1" type="ORF">OPV22_002030</name>
</gene>
<evidence type="ECO:0000313" key="1">
    <source>
        <dbReference type="EMBL" id="KAJ8511596.1"/>
    </source>
</evidence>
<name>A0AAV8RWT5_ENSVE</name>
<keyword evidence="2" id="KW-1185">Reference proteome</keyword>
<dbReference type="AlphaFoldDB" id="A0AAV8RWT5"/>
<evidence type="ECO:0000313" key="2">
    <source>
        <dbReference type="Proteomes" id="UP001222027"/>
    </source>
</evidence>
<reference evidence="1 2" key="1">
    <citation type="submission" date="2022-12" db="EMBL/GenBank/DDBJ databases">
        <title>Chromosome-scale assembly of the Ensete ventricosum genome.</title>
        <authorList>
            <person name="Dussert Y."/>
            <person name="Stocks J."/>
            <person name="Wendawek A."/>
            <person name="Woldeyes F."/>
            <person name="Nichols R.A."/>
            <person name="Borrell J.S."/>
        </authorList>
    </citation>
    <scope>NUCLEOTIDE SEQUENCE [LARGE SCALE GENOMIC DNA]</scope>
    <source>
        <strain evidence="2">cv. Maze</strain>
        <tissue evidence="1">Seeds</tissue>
    </source>
</reference>
<proteinExistence type="predicted"/>
<dbReference type="Proteomes" id="UP001222027">
    <property type="component" value="Unassembled WGS sequence"/>
</dbReference>
<accession>A0AAV8RWT5</accession>
<comment type="caution">
    <text evidence="1">The sequence shown here is derived from an EMBL/GenBank/DDBJ whole genome shotgun (WGS) entry which is preliminary data.</text>
</comment>
<organism evidence="1 2">
    <name type="scientific">Ensete ventricosum</name>
    <name type="common">Abyssinian banana</name>
    <name type="synonym">Musa ensete</name>
    <dbReference type="NCBI Taxonomy" id="4639"/>
    <lineage>
        <taxon>Eukaryota</taxon>
        <taxon>Viridiplantae</taxon>
        <taxon>Streptophyta</taxon>
        <taxon>Embryophyta</taxon>
        <taxon>Tracheophyta</taxon>
        <taxon>Spermatophyta</taxon>
        <taxon>Magnoliopsida</taxon>
        <taxon>Liliopsida</taxon>
        <taxon>Zingiberales</taxon>
        <taxon>Musaceae</taxon>
        <taxon>Ensete</taxon>
    </lineage>
</organism>
<protein>
    <submittedName>
        <fullName evidence="1">Uncharacterized protein</fullName>
    </submittedName>
</protein>
<dbReference type="EMBL" id="JAQQAF010000001">
    <property type="protein sequence ID" value="KAJ8511596.1"/>
    <property type="molecule type" value="Genomic_DNA"/>
</dbReference>
<sequence>MVIIFLHHECWTFQEFNWIGVEDCRSLQRNEDGTMNNTAFVSRNEDGTRNRQRCTKPQPLSFHGLNMRLSHTCQSAGCLTSQMVDR</sequence>